<evidence type="ECO:0000313" key="10">
    <source>
        <dbReference type="Proteomes" id="UP000050501"/>
    </source>
</evidence>
<dbReference type="Pfam" id="PF01479">
    <property type="entry name" value="S4"/>
    <property type="match status" value="1"/>
</dbReference>
<evidence type="ECO:0000256" key="1">
    <source>
        <dbReference type="ARBA" id="ARBA00000073"/>
    </source>
</evidence>
<dbReference type="EC" id="5.4.99.-" evidence="6"/>
<dbReference type="NCBIfam" id="TIGR00005">
    <property type="entry name" value="rluA_subfam"/>
    <property type="match status" value="1"/>
</dbReference>
<dbReference type="PANTHER" id="PTHR21600">
    <property type="entry name" value="MITOCHONDRIAL RNA PSEUDOURIDINE SYNTHASE"/>
    <property type="match status" value="1"/>
</dbReference>
<dbReference type="InterPro" id="IPR006145">
    <property type="entry name" value="PsdUridine_synth_RsuA/RluA"/>
</dbReference>
<dbReference type="OrthoDB" id="9773999at2"/>
<dbReference type="InterPro" id="IPR006225">
    <property type="entry name" value="PsdUridine_synth_RluC/D"/>
</dbReference>
<dbReference type="Proteomes" id="UP000050501">
    <property type="component" value="Unassembled WGS sequence"/>
</dbReference>
<comment type="function">
    <text evidence="6">Responsible for synthesis of pseudouridine from uracil.</text>
</comment>
<evidence type="ECO:0000256" key="3">
    <source>
        <dbReference type="ARBA" id="ARBA00023235"/>
    </source>
</evidence>
<dbReference type="GO" id="GO:0120159">
    <property type="term" value="F:rRNA pseudouridine synthase activity"/>
    <property type="evidence" value="ECO:0007669"/>
    <property type="project" value="UniProtKB-ARBA"/>
</dbReference>
<organism evidence="8 10">
    <name type="scientific">Levilinea saccharolytica</name>
    <dbReference type="NCBI Taxonomy" id="229921"/>
    <lineage>
        <taxon>Bacteria</taxon>
        <taxon>Bacillati</taxon>
        <taxon>Chloroflexota</taxon>
        <taxon>Anaerolineae</taxon>
        <taxon>Anaerolineales</taxon>
        <taxon>Anaerolineaceae</taxon>
        <taxon>Levilinea</taxon>
    </lineage>
</organism>
<name>A0A0P6YEB8_9CHLR</name>
<dbReference type="PROSITE" id="PS50889">
    <property type="entry name" value="S4"/>
    <property type="match status" value="1"/>
</dbReference>
<dbReference type="STRING" id="229921.ADN01_12120"/>
<evidence type="ECO:0000256" key="2">
    <source>
        <dbReference type="ARBA" id="ARBA00010876"/>
    </source>
</evidence>
<accession>A0A0P6YEB8</accession>
<dbReference type="Pfam" id="PF00849">
    <property type="entry name" value="PseudoU_synth_2"/>
    <property type="match status" value="1"/>
</dbReference>
<dbReference type="SUPFAM" id="SSF55120">
    <property type="entry name" value="Pseudouridine synthase"/>
    <property type="match status" value="1"/>
</dbReference>
<dbReference type="InterPro" id="IPR036986">
    <property type="entry name" value="S4_RNA-bd_sf"/>
</dbReference>
<comment type="caution">
    <text evidence="8">The sequence shown here is derived from an EMBL/GenBank/DDBJ whole genome shotgun (WGS) entry which is preliminary data.</text>
</comment>
<dbReference type="InterPro" id="IPR006224">
    <property type="entry name" value="PsdUridine_synth_RluA-like_CS"/>
</dbReference>
<dbReference type="EMBL" id="LGCM01000042">
    <property type="protein sequence ID" value="KPL80436.1"/>
    <property type="molecule type" value="Genomic_DNA"/>
</dbReference>
<dbReference type="EMBL" id="LGCM01000042">
    <property type="protein sequence ID" value="KPL80414.1"/>
    <property type="molecule type" value="Genomic_DNA"/>
</dbReference>
<comment type="catalytic activity">
    <reaction evidence="1 6">
        <text>a uridine in RNA = a pseudouridine in RNA</text>
        <dbReference type="Rhea" id="RHEA:48348"/>
        <dbReference type="Rhea" id="RHEA-COMP:12068"/>
        <dbReference type="Rhea" id="RHEA-COMP:12069"/>
        <dbReference type="ChEBI" id="CHEBI:65314"/>
        <dbReference type="ChEBI" id="CHEBI:65315"/>
    </reaction>
</comment>
<dbReference type="Gene3D" id="3.10.290.10">
    <property type="entry name" value="RNA-binding S4 domain"/>
    <property type="match status" value="1"/>
</dbReference>
<dbReference type="CDD" id="cd02869">
    <property type="entry name" value="PseudoU_synth_RluA_like"/>
    <property type="match status" value="1"/>
</dbReference>
<dbReference type="PANTHER" id="PTHR21600:SF44">
    <property type="entry name" value="RIBOSOMAL LARGE SUBUNIT PSEUDOURIDINE SYNTHASE D"/>
    <property type="match status" value="1"/>
</dbReference>
<dbReference type="GO" id="GO:0000455">
    <property type="term" value="P:enzyme-directed rRNA pseudouridine synthesis"/>
    <property type="evidence" value="ECO:0007669"/>
    <property type="project" value="TreeGrafter"/>
</dbReference>
<dbReference type="Gene3D" id="3.30.2350.10">
    <property type="entry name" value="Pseudouridine synthase"/>
    <property type="match status" value="1"/>
</dbReference>
<keyword evidence="3 6" id="KW-0413">Isomerase</keyword>
<sequence>MGLHTFTCLSGQETRLDKFLAERMPELSRSRIQALIREGLVSVDEAAVSKPGLVLEAGQTVGMYVPAAEPSGLTPEDIPLDVVFENDDLMVINKPAGMVVHPAAGHSSGTLVHAALAHAPGMEGIGGEVRPGVVHRLDKDTSGLILMAKNDRTHQWLQNQFRSRKVHKTYLALTDGAPPTPSGRVDAPIGRDPSHRKRMAVVAPGKGREAVTEYFVRETLGGYCLVEAHPLTGRTHQIRLHLAFLGCPIVGDTVYGHRHPTLPLERHFLHAYRLSVVLPGERSPRIFEAALPPELETVLQSLRRA</sequence>
<dbReference type="RefSeq" id="WP_062417594.1">
    <property type="nucleotide sequence ID" value="NZ_DF967974.1"/>
</dbReference>
<dbReference type="PATRIC" id="fig|229921.5.peg.614"/>
<reference evidence="8 10" key="1">
    <citation type="submission" date="2015-07" db="EMBL/GenBank/DDBJ databases">
        <title>Genome sequence of Levilinea saccharolytica DSM 16555.</title>
        <authorList>
            <person name="Hemp J."/>
            <person name="Ward L.M."/>
            <person name="Pace L.A."/>
            <person name="Fischer W.W."/>
        </authorList>
    </citation>
    <scope>NUCLEOTIDE SEQUENCE [LARGE SCALE GENOMIC DNA]</scope>
    <source>
        <strain evidence="8 10">KIBI-1</strain>
    </source>
</reference>
<keyword evidence="10" id="KW-1185">Reference proteome</keyword>
<keyword evidence="5" id="KW-0694">RNA-binding</keyword>
<gene>
    <name evidence="8" type="ORF">ADN01_12120</name>
    <name evidence="9" type="ORF">ADN01_12265</name>
</gene>
<feature type="active site" evidence="4">
    <location>
        <position position="138"/>
    </location>
</feature>
<evidence type="ECO:0000313" key="8">
    <source>
        <dbReference type="EMBL" id="KPL80414.1"/>
    </source>
</evidence>
<dbReference type="AlphaFoldDB" id="A0A0P6YEB8"/>
<evidence type="ECO:0000256" key="5">
    <source>
        <dbReference type="PROSITE-ProRule" id="PRU00182"/>
    </source>
</evidence>
<dbReference type="PROSITE" id="PS01129">
    <property type="entry name" value="PSI_RLU"/>
    <property type="match status" value="1"/>
</dbReference>
<protein>
    <recommendedName>
        <fullName evidence="6">Pseudouridine synthase</fullName>
        <ecNumber evidence="6">5.4.99.-</ecNumber>
    </recommendedName>
</protein>
<comment type="similarity">
    <text evidence="2 6">Belongs to the pseudouridine synthase RluA family.</text>
</comment>
<evidence type="ECO:0000256" key="6">
    <source>
        <dbReference type="RuleBase" id="RU362028"/>
    </source>
</evidence>
<dbReference type="SUPFAM" id="SSF55174">
    <property type="entry name" value="Alpha-L RNA-binding motif"/>
    <property type="match status" value="1"/>
</dbReference>
<dbReference type="GO" id="GO:0003723">
    <property type="term" value="F:RNA binding"/>
    <property type="evidence" value="ECO:0007669"/>
    <property type="project" value="UniProtKB-KW"/>
</dbReference>
<dbReference type="SMART" id="SM00363">
    <property type="entry name" value="S4"/>
    <property type="match status" value="1"/>
</dbReference>
<dbReference type="InterPro" id="IPR050188">
    <property type="entry name" value="RluA_PseudoU_synthase"/>
</dbReference>
<dbReference type="CDD" id="cd00165">
    <property type="entry name" value="S4"/>
    <property type="match status" value="1"/>
</dbReference>
<feature type="domain" description="RNA-binding S4" evidence="7">
    <location>
        <begin position="14"/>
        <end position="79"/>
    </location>
</feature>
<dbReference type="InterPro" id="IPR020103">
    <property type="entry name" value="PsdUridine_synth_cat_dom_sf"/>
</dbReference>
<proteinExistence type="inferred from homology"/>
<evidence type="ECO:0000313" key="9">
    <source>
        <dbReference type="EMBL" id="KPL80436.1"/>
    </source>
</evidence>
<dbReference type="InterPro" id="IPR002942">
    <property type="entry name" value="S4_RNA-bd"/>
</dbReference>
<evidence type="ECO:0000256" key="4">
    <source>
        <dbReference type="PIRSR" id="PIRSR606225-1"/>
    </source>
</evidence>
<evidence type="ECO:0000259" key="7">
    <source>
        <dbReference type="SMART" id="SM00363"/>
    </source>
</evidence>